<sequence length="70" mass="8033">MPVKTDFQSDHFWVTAYVDQHVSAPKTKFDQNGSKLLGSSFTSRQKNRHNVSLFLGMFRLFCLSCKAFNS</sequence>
<reference evidence="2" key="1">
    <citation type="submission" date="2014-09" db="EMBL/GenBank/DDBJ databases">
        <authorList>
            <person name="Sharma Rahul"/>
            <person name="Thines Marco"/>
        </authorList>
    </citation>
    <scope>NUCLEOTIDE SEQUENCE [LARGE SCALE GENOMIC DNA]</scope>
</reference>
<dbReference type="EMBL" id="CCYA01000089">
    <property type="protein sequence ID" value="CEH11989.1"/>
    <property type="molecule type" value="Genomic_DNA"/>
</dbReference>
<accession>A0A0P1B8X8</accession>
<dbReference type="AlphaFoldDB" id="A0A0P1B8X8"/>
<keyword evidence="2" id="KW-1185">Reference proteome</keyword>
<evidence type="ECO:0000313" key="2">
    <source>
        <dbReference type="Proteomes" id="UP000054845"/>
    </source>
</evidence>
<evidence type="ECO:0000313" key="1">
    <source>
        <dbReference type="EMBL" id="CEH11989.1"/>
    </source>
</evidence>
<dbReference type="Proteomes" id="UP000054845">
    <property type="component" value="Unassembled WGS sequence"/>
</dbReference>
<proteinExistence type="predicted"/>
<protein>
    <submittedName>
        <fullName evidence="1">Uncharacterized protein</fullName>
    </submittedName>
</protein>
<organism evidence="1 2">
    <name type="scientific">Ceraceosorus bombacis</name>
    <dbReference type="NCBI Taxonomy" id="401625"/>
    <lineage>
        <taxon>Eukaryota</taxon>
        <taxon>Fungi</taxon>
        <taxon>Dikarya</taxon>
        <taxon>Basidiomycota</taxon>
        <taxon>Ustilaginomycotina</taxon>
        <taxon>Exobasidiomycetes</taxon>
        <taxon>Ceraceosorales</taxon>
        <taxon>Ceraceosoraceae</taxon>
        <taxon>Ceraceosorus</taxon>
    </lineage>
</organism>
<name>A0A0P1B8X8_9BASI</name>
<dbReference type="EMBL" id="CCYA01000375">
    <property type="protein sequence ID" value="CEG19361.1"/>
    <property type="molecule type" value="Genomic_DNA"/>
</dbReference>
<reference evidence="1 2" key="2">
    <citation type="submission" date="2014-09" db="EMBL/GenBank/DDBJ databases">
        <authorList>
            <person name="Magalhaes I.L.F."/>
            <person name="Oliveira U."/>
            <person name="Santos F.R."/>
            <person name="Vidigal T.H.D.A."/>
            <person name="Brescovit A.D."/>
            <person name="Santos A.J."/>
        </authorList>
    </citation>
    <scope>NUCLEOTIDE SEQUENCE [LARGE SCALE GENOMIC DNA]</scope>
</reference>